<dbReference type="InterPro" id="IPR009003">
    <property type="entry name" value="Peptidase_S1_PA"/>
</dbReference>
<reference evidence="4 5" key="1">
    <citation type="journal article" date="2011" name="Science">
        <title>The ecoresponsive genome of Daphnia pulex.</title>
        <authorList>
            <person name="Colbourne J.K."/>
            <person name="Pfrender M.E."/>
            <person name="Gilbert D."/>
            <person name="Thomas W.K."/>
            <person name="Tucker A."/>
            <person name="Oakley T.H."/>
            <person name="Tokishita S."/>
            <person name="Aerts A."/>
            <person name="Arnold G.J."/>
            <person name="Basu M.K."/>
            <person name="Bauer D.J."/>
            <person name="Caceres C.E."/>
            <person name="Carmel L."/>
            <person name="Casola C."/>
            <person name="Choi J.H."/>
            <person name="Detter J.C."/>
            <person name="Dong Q."/>
            <person name="Dusheyko S."/>
            <person name="Eads B.D."/>
            <person name="Frohlich T."/>
            <person name="Geiler-Samerotte K.A."/>
            <person name="Gerlach D."/>
            <person name="Hatcher P."/>
            <person name="Jogdeo S."/>
            <person name="Krijgsveld J."/>
            <person name="Kriventseva E.V."/>
            <person name="Kultz D."/>
            <person name="Laforsch C."/>
            <person name="Lindquist E."/>
            <person name="Lopez J."/>
            <person name="Manak J.R."/>
            <person name="Muller J."/>
            <person name="Pangilinan J."/>
            <person name="Patwardhan R.P."/>
            <person name="Pitluck S."/>
            <person name="Pritham E.J."/>
            <person name="Rechtsteiner A."/>
            <person name="Rho M."/>
            <person name="Rogozin I.B."/>
            <person name="Sakarya O."/>
            <person name="Salamov A."/>
            <person name="Schaack S."/>
            <person name="Shapiro H."/>
            <person name="Shiga Y."/>
            <person name="Skalitzky C."/>
            <person name="Smith Z."/>
            <person name="Souvorov A."/>
            <person name="Sung W."/>
            <person name="Tang Z."/>
            <person name="Tsuchiya D."/>
            <person name="Tu H."/>
            <person name="Vos H."/>
            <person name="Wang M."/>
            <person name="Wolf Y.I."/>
            <person name="Yamagata H."/>
            <person name="Yamada T."/>
            <person name="Ye Y."/>
            <person name="Shaw J.R."/>
            <person name="Andrews J."/>
            <person name="Crease T.J."/>
            <person name="Tang H."/>
            <person name="Lucas S.M."/>
            <person name="Robertson H.M."/>
            <person name="Bork P."/>
            <person name="Koonin E.V."/>
            <person name="Zdobnov E.M."/>
            <person name="Grigoriev I.V."/>
            <person name="Lynch M."/>
            <person name="Boore J.L."/>
        </authorList>
    </citation>
    <scope>NUCLEOTIDE SEQUENCE [LARGE SCALE GENOMIC DNA]</scope>
</reference>
<dbReference type="PRINTS" id="PR00722">
    <property type="entry name" value="CHYMOTRYPSIN"/>
</dbReference>
<keyword evidence="5" id="KW-1185">Reference proteome</keyword>
<dbReference type="InterPro" id="IPR043504">
    <property type="entry name" value="Peptidase_S1_PA_chymotrypsin"/>
</dbReference>
<dbReference type="GO" id="GO:0006508">
    <property type="term" value="P:proteolysis"/>
    <property type="evidence" value="ECO:0007669"/>
    <property type="project" value="InterPro"/>
</dbReference>
<dbReference type="SMART" id="SM00020">
    <property type="entry name" value="Tryp_SPc"/>
    <property type="match status" value="1"/>
</dbReference>
<dbReference type="FunCoup" id="E9H1Y2">
    <property type="interactions" value="79"/>
</dbReference>
<dbReference type="STRING" id="6669.E9H1Y2"/>
<dbReference type="OrthoDB" id="10059102at2759"/>
<dbReference type="OMA" id="CINCEAP"/>
<dbReference type="SUPFAM" id="SSF50494">
    <property type="entry name" value="Trypsin-like serine proteases"/>
    <property type="match status" value="1"/>
</dbReference>
<dbReference type="InParanoid" id="E9H1Y2"/>
<evidence type="ECO:0000313" key="4">
    <source>
        <dbReference type="EMBL" id="EFX74253.1"/>
    </source>
</evidence>
<feature type="domain" description="Peptidase S1" evidence="3">
    <location>
        <begin position="25"/>
        <end position="245"/>
    </location>
</feature>
<dbReference type="Proteomes" id="UP000000305">
    <property type="component" value="Unassembled WGS sequence"/>
</dbReference>
<dbReference type="eggNOG" id="KOG3627">
    <property type="taxonomic scope" value="Eukaryota"/>
</dbReference>
<organism evidence="4 5">
    <name type="scientific">Daphnia pulex</name>
    <name type="common">Water flea</name>
    <dbReference type="NCBI Taxonomy" id="6669"/>
    <lineage>
        <taxon>Eukaryota</taxon>
        <taxon>Metazoa</taxon>
        <taxon>Ecdysozoa</taxon>
        <taxon>Arthropoda</taxon>
        <taxon>Crustacea</taxon>
        <taxon>Branchiopoda</taxon>
        <taxon>Diplostraca</taxon>
        <taxon>Cladocera</taxon>
        <taxon>Anomopoda</taxon>
        <taxon>Daphniidae</taxon>
        <taxon>Daphnia</taxon>
    </lineage>
</organism>
<dbReference type="InterPro" id="IPR001254">
    <property type="entry name" value="Trypsin_dom"/>
</dbReference>
<dbReference type="Pfam" id="PF00089">
    <property type="entry name" value="Trypsin"/>
    <property type="match status" value="1"/>
</dbReference>
<gene>
    <name evidence="4" type="ORF">DAPPUDRAFT_324510</name>
</gene>
<feature type="signal peptide" evidence="2">
    <location>
        <begin position="1"/>
        <end position="16"/>
    </location>
</feature>
<protein>
    <recommendedName>
        <fullName evidence="3">Peptidase S1 domain-containing protein</fullName>
    </recommendedName>
</protein>
<dbReference type="PROSITE" id="PS50240">
    <property type="entry name" value="TRYPSIN_DOM"/>
    <property type="match status" value="1"/>
</dbReference>
<dbReference type="FunFam" id="2.40.10.10:FF:000068">
    <property type="entry name" value="transmembrane protease serine 2"/>
    <property type="match status" value="1"/>
</dbReference>
<dbReference type="PANTHER" id="PTHR24258">
    <property type="entry name" value="SERINE PROTEASE-RELATED"/>
    <property type="match status" value="1"/>
</dbReference>
<dbReference type="Gene3D" id="2.40.10.10">
    <property type="entry name" value="Trypsin-like serine proteases"/>
    <property type="match status" value="1"/>
</dbReference>
<evidence type="ECO:0000313" key="5">
    <source>
        <dbReference type="Proteomes" id="UP000000305"/>
    </source>
</evidence>
<evidence type="ECO:0000256" key="2">
    <source>
        <dbReference type="SAM" id="SignalP"/>
    </source>
</evidence>
<feature type="chain" id="PRO_5003241617" description="Peptidase S1 domain-containing protein" evidence="2">
    <location>
        <begin position="17"/>
        <end position="338"/>
    </location>
</feature>
<dbReference type="PANTHER" id="PTHR24258:SF140">
    <property type="entry name" value="BCDNA.GH08420-RELATED"/>
    <property type="match status" value="1"/>
</dbReference>
<dbReference type="HOGENOM" id="CLU_006842_7_0_1"/>
<dbReference type="KEGG" id="dpx:DAPPUDRAFT_324510"/>
<dbReference type="InterPro" id="IPR001314">
    <property type="entry name" value="Peptidase_S1A"/>
</dbReference>
<evidence type="ECO:0000256" key="1">
    <source>
        <dbReference type="ARBA" id="ARBA00023157"/>
    </source>
</evidence>
<dbReference type="EMBL" id="GL732584">
    <property type="protein sequence ID" value="EFX74253.1"/>
    <property type="molecule type" value="Genomic_DNA"/>
</dbReference>
<dbReference type="CDD" id="cd00190">
    <property type="entry name" value="Tryp_SPc"/>
    <property type="match status" value="1"/>
</dbReference>
<name>E9H1Y2_DAPPU</name>
<keyword evidence="2" id="KW-0732">Signal</keyword>
<keyword evidence="1" id="KW-1015">Disulfide bond</keyword>
<accession>E9H1Y2</accession>
<evidence type="ECO:0000259" key="3">
    <source>
        <dbReference type="PROSITE" id="PS50240"/>
    </source>
</evidence>
<sequence>MKHLLIISVLVAIGAGAPRDLSERIAGGSLATEGEFPYIASVQLERRHYCSGMIYNDRWILTAASCVSGFLPSQLQVVVGIVSFISPSAQQQTIAVSSVVTHPQYDNVTKLNDIALISLNRPILFGSAVQEIRYDEVDEAIPTAITMGWGASMEGGVEVTKLRKTVLTLPLDCSSYGATEFNFNYMICAGSDVSSPCHYDEGSPLVQNGIAVGIMSKNKGCIAPYIPSIFTRLSVYYYWINAVGGQQAITTSSTPATTLSTVKPTVPTAPCINCETPTTTIQPTIPTAPCINCEPPAPTTTIVTTITAPTAPCINCEAPTSTTPKPIIPTAPCFNCVP</sequence>
<proteinExistence type="predicted"/>
<dbReference type="AlphaFoldDB" id="E9H1Y2"/>
<dbReference type="GO" id="GO:0004252">
    <property type="term" value="F:serine-type endopeptidase activity"/>
    <property type="evidence" value="ECO:0007669"/>
    <property type="project" value="InterPro"/>
</dbReference>